<organism evidence="1 2">
    <name type="scientific">Aquimarina mytili</name>
    <dbReference type="NCBI Taxonomy" id="874423"/>
    <lineage>
        <taxon>Bacteria</taxon>
        <taxon>Pseudomonadati</taxon>
        <taxon>Bacteroidota</taxon>
        <taxon>Flavobacteriia</taxon>
        <taxon>Flavobacteriales</taxon>
        <taxon>Flavobacteriaceae</taxon>
        <taxon>Aquimarina</taxon>
    </lineage>
</organism>
<gene>
    <name evidence="1" type="ORF">JJQ60_15215</name>
</gene>
<proteinExistence type="predicted"/>
<evidence type="ECO:0000313" key="2">
    <source>
        <dbReference type="Proteomes" id="UP000651057"/>
    </source>
</evidence>
<comment type="caution">
    <text evidence="1">The sequence shown here is derived from an EMBL/GenBank/DDBJ whole genome shotgun (WGS) entry which is preliminary data.</text>
</comment>
<protein>
    <submittedName>
        <fullName evidence="1">Lacal_2735 family protein</fullName>
    </submittedName>
</protein>
<name>A0A936ZV43_9FLAO</name>
<dbReference type="Proteomes" id="UP000651057">
    <property type="component" value="Unassembled WGS sequence"/>
</dbReference>
<dbReference type="InterPro" id="IPR045493">
    <property type="entry name" value="DUF6435"/>
</dbReference>
<dbReference type="NCBIfam" id="NF033487">
    <property type="entry name" value="Lacal_2735_fam"/>
    <property type="match status" value="1"/>
</dbReference>
<evidence type="ECO:0000313" key="1">
    <source>
        <dbReference type="EMBL" id="MBL0684877.1"/>
    </source>
</evidence>
<dbReference type="RefSeq" id="WP_201922028.1">
    <property type="nucleotide sequence ID" value="NZ_BAABAX010000014.1"/>
</dbReference>
<keyword evidence="2" id="KW-1185">Reference proteome</keyword>
<accession>A0A936ZV43</accession>
<sequence length="60" mass="7068">MFSWFRNKSELQKLQSTYCKLMRSAYKTAIKDKSRSDMLHKKANEILIQIKKIEGQSTVS</sequence>
<dbReference type="AlphaFoldDB" id="A0A936ZV43"/>
<reference evidence="1" key="1">
    <citation type="submission" date="2021-01" db="EMBL/GenBank/DDBJ databases">
        <authorList>
            <person name="Zhong Y.L."/>
        </authorList>
    </citation>
    <scope>NUCLEOTIDE SEQUENCE</scope>
    <source>
        <strain evidence="1">KCTC 23302</strain>
    </source>
</reference>
<dbReference type="EMBL" id="JAERQJ010000006">
    <property type="protein sequence ID" value="MBL0684877.1"/>
    <property type="molecule type" value="Genomic_DNA"/>
</dbReference>